<dbReference type="InterPro" id="IPR011009">
    <property type="entry name" value="Kinase-like_dom_sf"/>
</dbReference>
<protein>
    <submittedName>
        <fullName evidence="2">Phosphotransferase</fullName>
    </submittedName>
</protein>
<dbReference type="InterPro" id="IPR002575">
    <property type="entry name" value="Aminoglycoside_PTrfase"/>
</dbReference>
<dbReference type="Proteomes" id="UP001550850">
    <property type="component" value="Unassembled WGS sequence"/>
</dbReference>
<feature type="domain" description="Aminoglycoside phosphotransferase" evidence="1">
    <location>
        <begin position="77"/>
        <end position="280"/>
    </location>
</feature>
<dbReference type="SUPFAM" id="SSF56112">
    <property type="entry name" value="Protein kinase-like (PK-like)"/>
    <property type="match status" value="1"/>
</dbReference>
<dbReference type="EMBL" id="JBEZUR010000067">
    <property type="protein sequence ID" value="MEU3557723.1"/>
    <property type="molecule type" value="Genomic_DNA"/>
</dbReference>
<dbReference type="Pfam" id="PF01636">
    <property type="entry name" value="APH"/>
    <property type="match status" value="1"/>
</dbReference>
<evidence type="ECO:0000313" key="2">
    <source>
        <dbReference type="EMBL" id="MEU3557723.1"/>
    </source>
</evidence>
<dbReference type="RefSeq" id="WP_108953063.1">
    <property type="nucleotide sequence ID" value="NZ_BEVZ01000002.1"/>
</dbReference>
<accession>A0ABV2YPS3</accession>
<keyword evidence="3" id="KW-1185">Reference proteome</keyword>
<proteinExistence type="predicted"/>
<evidence type="ECO:0000259" key="1">
    <source>
        <dbReference type="Pfam" id="PF01636"/>
    </source>
</evidence>
<sequence length="341" mass="37001">MRHTTDTDTDIDRGDWPDAVTPWGDAAWRRAAEAFTAEGLTAHGLRPAGTRTVRLRPWSVLVRIPTDDGSRVWFKANPPASRFEAGLALVLDRRVPGRVLRPLAADAGRGWSLLPDGGPVLDDVLAGADAREATRIWEEILPRYAQVQQSLTGHAAELTVAGVPGAHTTAMPALLDRLLAGNAPHLDAAERARLEAARPRIAAASEELAALGIADTLDHADLHGGQVLRPEPGRYTFFDWGDSSVTHPFCSLLVTSRIFRRRHGDATLPRLRDAYLEAWTGRGRTSAELRRGLEPALRLAALTRATAWGRLFPGNAEAGAAPGERPAAAQWLLRVLDDTRL</sequence>
<name>A0ABV2YPS3_9ACTN</name>
<evidence type="ECO:0000313" key="3">
    <source>
        <dbReference type="Proteomes" id="UP001550850"/>
    </source>
</evidence>
<gene>
    <name evidence="2" type="ORF">AB0E65_26460</name>
</gene>
<reference evidence="2 3" key="1">
    <citation type="submission" date="2024-06" db="EMBL/GenBank/DDBJ databases">
        <title>The Natural Products Discovery Center: Release of the First 8490 Sequenced Strains for Exploring Actinobacteria Biosynthetic Diversity.</title>
        <authorList>
            <person name="Kalkreuter E."/>
            <person name="Kautsar S.A."/>
            <person name="Yang D."/>
            <person name="Bader C.D."/>
            <person name="Teijaro C.N."/>
            <person name="Fluegel L."/>
            <person name="Davis C.M."/>
            <person name="Simpson J.R."/>
            <person name="Lauterbach L."/>
            <person name="Steele A.D."/>
            <person name="Gui C."/>
            <person name="Meng S."/>
            <person name="Li G."/>
            <person name="Viehrig K."/>
            <person name="Ye F."/>
            <person name="Su P."/>
            <person name="Kiefer A.F."/>
            <person name="Nichols A."/>
            <person name="Cepeda A.J."/>
            <person name="Yan W."/>
            <person name="Fan B."/>
            <person name="Jiang Y."/>
            <person name="Adhikari A."/>
            <person name="Zheng C.-J."/>
            <person name="Schuster L."/>
            <person name="Cowan T.M."/>
            <person name="Smanski M.J."/>
            <person name="Chevrette M.G."/>
            <person name="De Carvalho L.P.S."/>
            <person name="Shen B."/>
        </authorList>
    </citation>
    <scope>NUCLEOTIDE SEQUENCE [LARGE SCALE GENOMIC DNA]</scope>
    <source>
        <strain evidence="2 3">NPDC038104</strain>
    </source>
</reference>
<organism evidence="2 3">
    <name type="scientific">Streptomyces fragilis</name>
    <dbReference type="NCBI Taxonomy" id="67301"/>
    <lineage>
        <taxon>Bacteria</taxon>
        <taxon>Bacillati</taxon>
        <taxon>Actinomycetota</taxon>
        <taxon>Actinomycetes</taxon>
        <taxon>Kitasatosporales</taxon>
        <taxon>Streptomycetaceae</taxon>
        <taxon>Streptomyces</taxon>
    </lineage>
</organism>
<comment type="caution">
    <text evidence="2">The sequence shown here is derived from an EMBL/GenBank/DDBJ whole genome shotgun (WGS) entry which is preliminary data.</text>
</comment>